<proteinExistence type="predicted"/>
<name>A0A6M9PSY8_9BURK</name>
<dbReference type="PANTHER" id="PTHR30461:SF2">
    <property type="entry name" value="SERINE RECOMBINASE PINE-RELATED"/>
    <property type="match status" value="1"/>
</dbReference>
<keyword evidence="5" id="KW-1185">Reference proteome</keyword>
<evidence type="ECO:0000259" key="3">
    <source>
        <dbReference type="PROSITE" id="PS51736"/>
    </source>
</evidence>
<dbReference type="KEGG" id="pani:DCO16_05550"/>
<dbReference type="Gene3D" id="3.40.50.1390">
    <property type="entry name" value="Resolvase, N-terminal catalytic domain"/>
    <property type="match status" value="1"/>
</dbReference>
<accession>A0A6M9PSY8</accession>
<dbReference type="InterPro" id="IPR036162">
    <property type="entry name" value="Resolvase-like_N_sf"/>
</dbReference>
<dbReference type="PANTHER" id="PTHR30461">
    <property type="entry name" value="DNA-INVERTASE FROM LAMBDOID PROPHAGE"/>
    <property type="match status" value="1"/>
</dbReference>
<feature type="domain" description="Resolvase/invertase-type recombinase catalytic" evidence="3">
    <location>
        <begin position="3"/>
        <end position="143"/>
    </location>
</feature>
<reference evidence="4 5" key="1">
    <citation type="submission" date="2018-04" db="EMBL/GenBank/DDBJ databases">
        <title>Polynucleobacter sp. LimPoW16 genome.</title>
        <authorList>
            <person name="Hahn M.W."/>
        </authorList>
    </citation>
    <scope>NUCLEOTIDE SEQUENCE [LARGE SCALE GENOMIC DNA]</scope>
    <source>
        <strain evidence="4 5">LimPoW16</strain>
    </source>
</reference>
<dbReference type="InterPro" id="IPR006119">
    <property type="entry name" value="Resolv_N"/>
</dbReference>
<dbReference type="GO" id="GO:0003677">
    <property type="term" value="F:DNA binding"/>
    <property type="evidence" value="ECO:0007669"/>
    <property type="project" value="UniProtKB-KW"/>
</dbReference>
<dbReference type="Proteomes" id="UP000500806">
    <property type="component" value="Chromosome"/>
</dbReference>
<evidence type="ECO:0000313" key="5">
    <source>
        <dbReference type="Proteomes" id="UP000500806"/>
    </source>
</evidence>
<dbReference type="InterPro" id="IPR050639">
    <property type="entry name" value="SSR_resolvase"/>
</dbReference>
<evidence type="ECO:0000256" key="2">
    <source>
        <dbReference type="ARBA" id="ARBA00023172"/>
    </source>
</evidence>
<dbReference type="Pfam" id="PF00239">
    <property type="entry name" value="Resolvase"/>
    <property type="match status" value="1"/>
</dbReference>
<organism evidence="4 5">
    <name type="scientific">Polynucleobacter antarcticus</name>
    <dbReference type="NCBI Taxonomy" id="1743162"/>
    <lineage>
        <taxon>Bacteria</taxon>
        <taxon>Pseudomonadati</taxon>
        <taxon>Pseudomonadota</taxon>
        <taxon>Betaproteobacteria</taxon>
        <taxon>Burkholderiales</taxon>
        <taxon>Burkholderiaceae</taxon>
        <taxon>Polynucleobacter</taxon>
    </lineage>
</organism>
<sequence length="241" mass="26605">MIQYITYRRVSSAEQGRSGLGLEAQSRDIDTYLKAFSGKPYKVIGEFLEILSGASDARPELFKAVALARKTKAILLVSKLDRLSRKVSYISALMEDKTVQFKVANLPQASNFELHLYASLAEQERAFISERTKAALREAQARGVKLGGLRDSTMQRNKVRAASALSFARSLEKIVMPKHKAGESLKDISVALNDADIKTVRGGVWTSMQVSRVIGRLQADAPVRSRTVQVVIRKTVIAPVI</sequence>
<dbReference type="SUPFAM" id="SSF53041">
    <property type="entry name" value="Resolvase-like"/>
    <property type="match status" value="1"/>
</dbReference>
<protein>
    <submittedName>
        <fullName evidence="4">DNA invertase</fullName>
    </submittedName>
</protein>
<dbReference type="CDD" id="cd00338">
    <property type="entry name" value="Ser_Recombinase"/>
    <property type="match status" value="1"/>
</dbReference>
<dbReference type="AlphaFoldDB" id="A0A6M9PSY8"/>
<dbReference type="PROSITE" id="PS51736">
    <property type="entry name" value="RECOMBINASES_3"/>
    <property type="match status" value="1"/>
</dbReference>
<keyword evidence="2" id="KW-0233">DNA recombination</keyword>
<gene>
    <name evidence="4" type="ORF">DCO16_05550</name>
</gene>
<dbReference type="RefSeq" id="WP_173942738.1">
    <property type="nucleotide sequence ID" value="NZ_CBCSCD010000001.1"/>
</dbReference>
<dbReference type="SMART" id="SM00857">
    <property type="entry name" value="Resolvase"/>
    <property type="match status" value="1"/>
</dbReference>
<dbReference type="EMBL" id="CP028941">
    <property type="protein sequence ID" value="QKM62578.1"/>
    <property type="molecule type" value="Genomic_DNA"/>
</dbReference>
<evidence type="ECO:0000256" key="1">
    <source>
        <dbReference type="ARBA" id="ARBA00023125"/>
    </source>
</evidence>
<dbReference type="GO" id="GO:0000150">
    <property type="term" value="F:DNA strand exchange activity"/>
    <property type="evidence" value="ECO:0007669"/>
    <property type="project" value="InterPro"/>
</dbReference>
<keyword evidence="1" id="KW-0238">DNA-binding</keyword>
<evidence type="ECO:0000313" key="4">
    <source>
        <dbReference type="EMBL" id="QKM62578.1"/>
    </source>
</evidence>